<sequence length="612" mass="68941">MTHLGTTRVARWSTETPRRFVFGTVDSYQDLDPIRDKKTRVQMSNFTFIICGSPRLVTQLATIFAEVVEQLVSLDYRAVALLLKHQPRLFGLDLSSCTPLILTLNPFVEPIKPRKDSQASTAIQSLHHLSQLVMEQNPYDPNFHQRFKIDEEIIQLENRLQILRVKRNSLVPISSLPEEILVEIFLLANTHDETGLVLSEWILEIGWVCHMWRKTALSHAVLWTEIGAAMIPEGTQGFLSRSGSAPIYLSIHFSDEERDLIAALPSELYRIRELKLANKGDLREDVEIVLTAPAPILRCVMLWGFQLPQKLFSGVAPSLRSMNLVCCPGFSFDNFTWLSHLTELILHLPVPKPTVRQLLIGLKVFPHLQRLTLNDALDEQTLPEAHASLESLPPIDLPDLQSISISSCTMWLIPQLISRIAVNPDRDVVADILDDDRFAHLCFSAAREDYPTAITKLMTSPVTPQELHHLILSRLGGYLSSLKSLRLEGNNKHWVSTGFWATILSPLPNIQSMKLGSIYATSFIEYMDSLTAATSSPPPFPALRHLTLENVSEHRWPIPSIAHLFFQALKARKEARLGLGELVINLDFSIPEFDDAQFAECADKVQIVEGSS</sequence>
<organism evidence="1 2">
    <name type="scientific">Pluteus cervinus</name>
    <dbReference type="NCBI Taxonomy" id="181527"/>
    <lineage>
        <taxon>Eukaryota</taxon>
        <taxon>Fungi</taxon>
        <taxon>Dikarya</taxon>
        <taxon>Basidiomycota</taxon>
        <taxon>Agaricomycotina</taxon>
        <taxon>Agaricomycetes</taxon>
        <taxon>Agaricomycetidae</taxon>
        <taxon>Agaricales</taxon>
        <taxon>Pluteineae</taxon>
        <taxon>Pluteaceae</taxon>
        <taxon>Pluteus</taxon>
    </lineage>
</organism>
<keyword evidence="2" id="KW-1185">Reference proteome</keyword>
<dbReference type="EMBL" id="ML208285">
    <property type="protein sequence ID" value="TFK72408.1"/>
    <property type="molecule type" value="Genomic_DNA"/>
</dbReference>
<evidence type="ECO:0000313" key="1">
    <source>
        <dbReference type="EMBL" id="TFK72408.1"/>
    </source>
</evidence>
<proteinExistence type="predicted"/>
<protein>
    <submittedName>
        <fullName evidence="1">Uncharacterized protein</fullName>
    </submittedName>
</protein>
<dbReference type="Proteomes" id="UP000308600">
    <property type="component" value="Unassembled WGS sequence"/>
</dbReference>
<reference evidence="1 2" key="1">
    <citation type="journal article" date="2019" name="Nat. Ecol. Evol.">
        <title>Megaphylogeny resolves global patterns of mushroom evolution.</title>
        <authorList>
            <person name="Varga T."/>
            <person name="Krizsan K."/>
            <person name="Foldi C."/>
            <person name="Dima B."/>
            <person name="Sanchez-Garcia M."/>
            <person name="Sanchez-Ramirez S."/>
            <person name="Szollosi G.J."/>
            <person name="Szarkandi J.G."/>
            <person name="Papp V."/>
            <person name="Albert L."/>
            <person name="Andreopoulos W."/>
            <person name="Angelini C."/>
            <person name="Antonin V."/>
            <person name="Barry K.W."/>
            <person name="Bougher N.L."/>
            <person name="Buchanan P."/>
            <person name="Buyck B."/>
            <person name="Bense V."/>
            <person name="Catcheside P."/>
            <person name="Chovatia M."/>
            <person name="Cooper J."/>
            <person name="Damon W."/>
            <person name="Desjardin D."/>
            <person name="Finy P."/>
            <person name="Geml J."/>
            <person name="Haridas S."/>
            <person name="Hughes K."/>
            <person name="Justo A."/>
            <person name="Karasinski D."/>
            <person name="Kautmanova I."/>
            <person name="Kiss B."/>
            <person name="Kocsube S."/>
            <person name="Kotiranta H."/>
            <person name="LaButti K.M."/>
            <person name="Lechner B.E."/>
            <person name="Liimatainen K."/>
            <person name="Lipzen A."/>
            <person name="Lukacs Z."/>
            <person name="Mihaltcheva S."/>
            <person name="Morgado L.N."/>
            <person name="Niskanen T."/>
            <person name="Noordeloos M.E."/>
            <person name="Ohm R.A."/>
            <person name="Ortiz-Santana B."/>
            <person name="Ovrebo C."/>
            <person name="Racz N."/>
            <person name="Riley R."/>
            <person name="Savchenko A."/>
            <person name="Shiryaev A."/>
            <person name="Soop K."/>
            <person name="Spirin V."/>
            <person name="Szebenyi C."/>
            <person name="Tomsovsky M."/>
            <person name="Tulloss R.E."/>
            <person name="Uehling J."/>
            <person name="Grigoriev I.V."/>
            <person name="Vagvolgyi C."/>
            <person name="Papp T."/>
            <person name="Martin F.M."/>
            <person name="Miettinen O."/>
            <person name="Hibbett D.S."/>
            <person name="Nagy L.G."/>
        </authorList>
    </citation>
    <scope>NUCLEOTIDE SEQUENCE [LARGE SCALE GENOMIC DNA]</scope>
    <source>
        <strain evidence="1 2">NL-1719</strain>
    </source>
</reference>
<evidence type="ECO:0000313" key="2">
    <source>
        <dbReference type="Proteomes" id="UP000308600"/>
    </source>
</evidence>
<accession>A0ACD3B327</accession>
<gene>
    <name evidence="1" type="ORF">BDN72DRAFT_876452</name>
</gene>
<name>A0ACD3B327_9AGAR</name>